<evidence type="ECO:0000313" key="1">
    <source>
        <dbReference type="EMBL" id="WVZ61870.1"/>
    </source>
</evidence>
<name>A0AAQ3WHS8_PASNO</name>
<organism evidence="1 2">
    <name type="scientific">Paspalum notatum var. saurae</name>
    <dbReference type="NCBI Taxonomy" id="547442"/>
    <lineage>
        <taxon>Eukaryota</taxon>
        <taxon>Viridiplantae</taxon>
        <taxon>Streptophyta</taxon>
        <taxon>Embryophyta</taxon>
        <taxon>Tracheophyta</taxon>
        <taxon>Spermatophyta</taxon>
        <taxon>Magnoliopsida</taxon>
        <taxon>Liliopsida</taxon>
        <taxon>Poales</taxon>
        <taxon>Poaceae</taxon>
        <taxon>PACMAD clade</taxon>
        <taxon>Panicoideae</taxon>
        <taxon>Andropogonodae</taxon>
        <taxon>Paspaleae</taxon>
        <taxon>Paspalinae</taxon>
        <taxon>Paspalum</taxon>
    </lineage>
</organism>
<protein>
    <submittedName>
        <fullName evidence="1">Uncharacterized protein</fullName>
    </submittedName>
</protein>
<gene>
    <name evidence="1" type="ORF">U9M48_011679</name>
</gene>
<dbReference type="AlphaFoldDB" id="A0AAQ3WHS8"/>
<evidence type="ECO:0000313" key="2">
    <source>
        <dbReference type="Proteomes" id="UP001341281"/>
    </source>
</evidence>
<proteinExistence type="predicted"/>
<accession>A0AAQ3WHS8</accession>
<dbReference type="EMBL" id="CP144747">
    <property type="protein sequence ID" value="WVZ61870.1"/>
    <property type="molecule type" value="Genomic_DNA"/>
</dbReference>
<sequence>MRGGSGGSFRVYAPTPLKHLPVHARALAGSPPSDTSPERFPFPSPLRSWTAAPLTLPALSPPARIAARGRGGGGGLASPYGAARGPEYAAADGGVTPSLRRGTPVLAPPAVSLGSPLMSCSYH</sequence>
<keyword evidence="2" id="KW-1185">Reference proteome</keyword>
<dbReference type="Proteomes" id="UP001341281">
    <property type="component" value="Chromosome 03"/>
</dbReference>
<reference evidence="1 2" key="1">
    <citation type="submission" date="2024-02" db="EMBL/GenBank/DDBJ databases">
        <title>High-quality chromosome-scale genome assembly of Pensacola bahiagrass (Paspalum notatum Flugge var. saurae).</title>
        <authorList>
            <person name="Vega J.M."/>
            <person name="Podio M."/>
            <person name="Orjuela J."/>
            <person name="Siena L.A."/>
            <person name="Pessino S.C."/>
            <person name="Combes M.C."/>
            <person name="Mariac C."/>
            <person name="Albertini E."/>
            <person name="Pupilli F."/>
            <person name="Ortiz J.P.A."/>
            <person name="Leblanc O."/>
        </authorList>
    </citation>
    <scope>NUCLEOTIDE SEQUENCE [LARGE SCALE GENOMIC DNA]</scope>
    <source>
        <strain evidence="1">R1</strain>
        <tissue evidence="1">Leaf</tissue>
    </source>
</reference>